<reference evidence="2" key="1">
    <citation type="submission" date="2021-09" db="EMBL/GenBank/DDBJ databases">
        <authorList>
            <consortium name="AG Swart"/>
            <person name="Singh M."/>
            <person name="Singh A."/>
            <person name="Seah K."/>
            <person name="Emmerich C."/>
        </authorList>
    </citation>
    <scope>NUCLEOTIDE SEQUENCE</scope>
    <source>
        <strain evidence="2">ATCC30299</strain>
    </source>
</reference>
<dbReference type="AlphaFoldDB" id="A0AAU9JN26"/>
<protein>
    <submittedName>
        <fullName evidence="2">Uncharacterized protein</fullName>
    </submittedName>
</protein>
<organism evidence="2 3">
    <name type="scientific">Blepharisma stoltei</name>
    <dbReference type="NCBI Taxonomy" id="1481888"/>
    <lineage>
        <taxon>Eukaryota</taxon>
        <taxon>Sar</taxon>
        <taxon>Alveolata</taxon>
        <taxon>Ciliophora</taxon>
        <taxon>Postciliodesmatophora</taxon>
        <taxon>Heterotrichea</taxon>
        <taxon>Heterotrichida</taxon>
        <taxon>Blepharismidae</taxon>
        <taxon>Blepharisma</taxon>
    </lineage>
</organism>
<sequence>MDIINLQKLERLRTYNHFQREKDIFNDEIGGSKFYDKFQPFHMPQFSPKQRSSLIKTRLKKSKISKSTNAPHSLSPPKSRFPCITNEAPKSLFVLGLKGQGDYKFSSKSPLPFDPSKEEVAYEDFSKEGKSPSNALKNLQKNQINLQYKKNYFAESFLGIPPEKKLINCVGNYKERLARSTGRRIINLEEKICEEMSNDTNRSSISGSDILLPKINN</sequence>
<evidence type="ECO:0000313" key="2">
    <source>
        <dbReference type="EMBL" id="CAG9324860.1"/>
    </source>
</evidence>
<gene>
    <name evidence="2" type="ORF">BSTOLATCC_MIC36635</name>
</gene>
<dbReference type="EMBL" id="CAJZBQ010000036">
    <property type="protein sequence ID" value="CAG9324860.1"/>
    <property type="molecule type" value="Genomic_DNA"/>
</dbReference>
<accession>A0AAU9JN26</accession>
<feature type="region of interest" description="Disordered" evidence="1">
    <location>
        <begin position="61"/>
        <end position="80"/>
    </location>
</feature>
<dbReference type="Proteomes" id="UP001162131">
    <property type="component" value="Unassembled WGS sequence"/>
</dbReference>
<evidence type="ECO:0000313" key="3">
    <source>
        <dbReference type="Proteomes" id="UP001162131"/>
    </source>
</evidence>
<evidence type="ECO:0000256" key="1">
    <source>
        <dbReference type="SAM" id="MobiDB-lite"/>
    </source>
</evidence>
<name>A0AAU9JN26_9CILI</name>
<keyword evidence="3" id="KW-1185">Reference proteome</keyword>
<comment type="caution">
    <text evidence="2">The sequence shown here is derived from an EMBL/GenBank/DDBJ whole genome shotgun (WGS) entry which is preliminary data.</text>
</comment>
<proteinExistence type="predicted"/>